<dbReference type="InterPro" id="IPR000705">
    <property type="entry name" value="Galactokinase"/>
</dbReference>
<evidence type="ECO:0000256" key="6">
    <source>
        <dbReference type="ARBA" id="ARBA00022840"/>
    </source>
</evidence>
<comment type="similarity">
    <text evidence="1">Belongs to the GHMP kinase family. GalK subfamily.</text>
</comment>
<evidence type="ECO:0000256" key="1">
    <source>
        <dbReference type="ARBA" id="ARBA00006566"/>
    </source>
</evidence>
<dbReference type="Gene3D" id="3.30.230.10">
    <property type="match status" value="1"/>
</dbReference>
<evidence type="ECO:0000256" key="4">
    <source>
        <dbReference type="ARBA" id="ARBA00022741"/>
    </source>
</evidence>
<keyword evidence="4" id="KW-0547">Nucleotide-binding</keyword>
<dbReference type="InterPro" id="IPR019539">
    <property type="entry name" value="GalKase_N"/>
</dbReference>
<keyword evidence="3" id="KW-0479">Metal-binding</keyword>
<dbReference type="STRING" id="575540.Isop_0502"/>
<evidence type="ECO:0000256" key="2">
    <source>
        <dbReference type="ARBA" id="ARBA00022679"/>
    </source>
</evidence>
<dbReference type="PRINTS" id="PR00959">
    <property type="entry name" value="MEVGALKINASE"/>
</dbReference>
<dbReference type="EC" id="2.7.1.6" evidence="10"/>
<keyword evidence="7" id="KW-0460">Magnesium</keyword>
<dbReference type="PRINTS" id="PR00473">
    <property type="entry name" value="GALCTOKINASE"/>
</dbReference>
<keyword evidence="5" id="KW-0418">Kinase</keyword>
<feature type="domain" description="Galactokinase N-terminal" evidence="13">
    <location>
        <begin position="58"/>
        <end position="107"/>
    </location>
</feature>
<dbReference type="eggNOG" id="COG0153">
    <property type="taxonomic scope" value="Bacteria"/>
</dbReference>
<dbReference type="GO" id="GO:0005524">
    <property type="term" value="F:ATP binding"/>
    <property type="evidence" value="ECO:0007669"/>
    <property type="project" value="UniProtKB-UniRule"/>
</dbReference>
<dbReference type="PANTHER" id="PTHR10457:SF7">
    <property type="entry name" value="GALACTOKINASE-RELATED"/>
    <property type="match status" value="1"/>
</dbReference>
<reference evidence="14 15" key="1">
    <citation type="journal article" date="2011" name="Stand. Genomic Sci.">
        <title>Complete genome sequence of Isosphaera pallida type strain (IS1B).</title>
        <authorList>
            <consortium name="US DOE Joint Genome Institute (JGI-PGF)"/>
            <person name="Goker M."/>
            <person name="Cleland D."/>
            <person name="Saunders E."/>
            <person name="Lapidus A."/>
            <person name="Nolan M."/>
            <person name="Lucas S."/>
            <person name="Hammon N."/>
            <person name="Deshpande S."/>
            <person name="Cheng J.F."/>
            <person name="Tapia R."/>
            <person name="Han C."/>
            <person name="Goodwin L."/>
            <person name="Pitluck S."/>
            <person name="Liolios K."/>
            <person name="Pagani I."/>
            <person name="Ivanova N."/>
            <person name="Mavromatis K."/>
            <person name="Pati A."/>
            <person name="Chen A."/>
            <person name="Palaniappan K."/>
            <person name="Land M."/>
            <person name="Hauser L."/>
            <person name="Chang Y.J."/>
            <person name="Jeffries C.D."/>
            <person name="Detter J.C."/>
            <person name="Beck B."/>
            <person name="Woyke T."/>
            <person name="Bristow J."/>
            <person name="Eisen J.A."/>
            <person name="Markowitz V."/>
            <person name="Hugenholtz P."/>
            <person name="Kyrpides N.C."/>
            <person name="Klenk H.P."/>
        </authorList>
    </citation>
    <scope>NUCLEOTIDE SEQUENCE [LARGE SCALE GENOMIC DNA]</scope>
    <source>
        <strain evidence="15">ATCC 43644 / DSM 9630 / IS1B</strain>
    </source>
</reference>
<protein>
    <recommendedName>
        <fullName evidence="10">Galactokinase</fullName>
        <ecNumber evidence="10">2.7.1.6</ecNumber>
    </recommendedName>
</protein>
<accession>E8QZH0</accession>
<dbReference type="InterPro" id="IPR006206">
    <property type="entry name" value="Mevalonate/galactokinase"/>
</dbReference>
<dbReference type="Pfam" id="PF08544">
    <property type="entry name" value="GHMP_kinases_C"/>
    <property type="match status" value="1"/>
</dbReference>
<evidence type="ECO:0000256" key="8">
    <source>
        <dbReference type="ARBA" id="ARBA00023144"/>
    </source>
</evidence>
<dbReference type="InterPro" id="IPR036554">
    <property type="entry name" value="GHMP_kinase_C_sf"/>
</dbReference>
<dbReference type="SUPFAM" id="SSF54211">
    <property type="entry name" value="Ribosomal protein S5 domain 2-like"/>
    <property type="match status" value="1"/>
</dbReference>
<dbReference type="GO" id="GO:0005829">
    <property type="term" value="C:cytosol"/>
    <property type="evidence" value="ECO:0007669"/>
    <property type="project" value="TreeGrafter"/>
</dbReference>
<dbReference type="PIRSF" id="PIRSF000530">
    <property type="entry name" value="Galactokinase"/>
    <property type="match status" value="1"/>
</dbReference>
<evidence type="ECO:0000259" key="11">
    <source>
        <dbReference type="Pfam" id="PF00288"/>
    </source>
</evidence>
<gene>
    <name evidence="14" type="ordered locus">Isop_0502</name>
</gene>
<dbReference type="KEGG" id="ipa:Isop_0502"/>
<evidence type="ECO:0000256" key="3">
    <source>
        <dbReference type="ARBA" id="ARBA00022723"/>
    </source>
</evidence>
<dbReference type="PANTHER" id="PTHR10457">
    <property type="entry name" value="MEVALONATE KINASE/GALACTOKINASE"/>
    <property type="match status" value="1"/>
</dbReference>
<proteinExistence type="inferred from homology"/>
<evidence type="ECO:0000313" key="15">
    <source>
        <dbReference type="Proteomes" id="UP000008631"/>
    </source>
</evidence>
<dbReference type="Gene3D" id="3.30.70.890">
    <property type="entry name" value="GHMP kinase, C-terminal domain"/>
    <property type="match status" value="1"/>
</dbReference>
<dbReference type="HOGENOM" id="CLU_017814_2_1_0"/>
<keyword evidence="15" id="KW-1185">Reference proteome</keyword>
<dbReference type="InterPro" id="IPR006204">
    <property type="entry name" value="GHMP_kinase_N_dom"/>
</dbReference>
<evidence type="ECO:0000256" key="10">
    <source>
        <dbReference type="NCBIfam" id="TIGR00131"/>
    </source>
</evidence>
<dbReference type="Proteomes" id="UP000008631">
    <property type="component" value="Chromosome"/>
</dbReference>
<keyword evidence="2" id="KW-0808">Transferase</keyword>
<evidence type="ECO:0000259" key="13">
    <source>
        <dbReference type="Pfam" id="PF10509"/>
    </source>
</evidence>
<dbReference type="InterPro" id="IPR014721">
    <property type="entry name" value="Ribsml_uS5_D2-typ_fold_subgr"/>
</dbReference>
<dbReference type="GO" id="GO:0004335">
    <property type="term" value="F:galactokinase activity"/>
    <property type="evidence" value="ECO:0007669"/>
    <property type="project" value="UniProtKB-UniRule"/>
</dbReference>
<keyword evidence="8" id="KW-0299">Galactose metabolism</keyword>
<dbReference type="NCBIfam" id="TIGR00131">
    <property type="entry name" value="gal_kin"/>
    <property type="match status" value="1"/>
</dbReference>
<keyword evidence="6" id="KW-0067">ATP-binding</keyword>
<dbReference type="SUPFAM" id="SSF55060">
    <property type="entry name" value="GHMP Kinase, C-terminal domain"/>
    <property type="match status" value="1"/>
</dbReference>
<dbReference type="GO" id="GO:0046872">
    <property type="term" value="F:metal ion binding"/>
    <property type="evidence" value="ECO:0007669"/>
    <property type="project" value="UniProtKB-KW"/>
</dbReference>
<dbReference type="AlphaFoldDB" id="E8QZH0"/>
<feature type="domain" description="GHMP kinase N-terminal" evidence="11">
    <location>
        <begin position="179"/>
        <end position="258"/>
    </location>
</feature>
<evidence type="ECO:0000259" key="12">
    <source>
        <dbReference type="Pfam" id="PF08544"/>
    </source>
</evidence>
<evidence type="ECO:0000256" key="7">
    <source>
        <dbReference type="ARBA" id="ARBA00022842"/>
    </source>
</evidence>
<feature type="domain" description="GHMP kinase C-terminal" evidence="12">
    <location>
        <begin position="372"/>
        <end position="438"/>
    </location>
</feature>
<dbReference type="FunFam" id="3.30.70.890:FF:000001">
    <property type="entry name" value="Galactokinase"/>
    <property type="match status" value="1"/>
</dbReference>
<organism evidence="14 15">
    <name type="scientific">Isosphaera pallida (strain ATCC 43644 / DSM 9630 / IS1B)</name>
    <dbReference type="NCBI Taxonomy" id="575540"/>
    <lineage>
        <taxon>Bacteria</taxon>
        <taxon>Pseudomonadati</taxon>
        <taxon>Planctomycetota</taxon>
        <taxon>Planctomycetia</taxon>
        <taxon>Isosphaerales</taxon>
        <taxon>Isosphaeraceae</taxon>
        <taxon>Isosphaera</taxon>
    </lineage>
</organism>
<dbReference type="Pfam" id="PF10509">
    <property type="entry name" value="GalKase_gal_bdg"/>
    <property type="match status" value="1"/>
</dbReference>
<dbReference type="PROSITE" id="PS00627">
    <property type="entry name" value="GHMP_KINASES_ATP"/>
    <property type="match status" value="1"/>
</dbReference>
<dbReference type="Pfam" id="PF00288">
    <property type="entry name" value="GHMP_kinases_N"/>
    <property type="match status" value="1"/>
</dbReference>
<evidence type="ECO:0000313" key="14">
    <source>
        <dbReference type="EMBL" id="ADV61097.1"/>
    </source>
</evidence>
<dbReference type="FunCoup" id="E8QZH0">
    <property type="interactions" value="410"/>
</dbReference>
<name>E8QZH0_ISOPI</name>
<dbReference type="GO" id="GO:0006012">
    <property type="term" value="P:galactose metabolic process"/>
    <property type="evidence" value="ECO:0007669"/>
    <property type="project" value="UniProtKB-UniRule"/>
</dbReference>
<dbReference type="InterPro" id="IPR006203">
    <property type="entry name" value="GHMP_knse_ATP-bd_CS"/>
</dbReference>
<evidence type="ECO:0000256" key="9">
    <source>
        <dbReference type="ARBA" id="ARBA00023277"/>
    </source>
</evidence>
<dbReference type="InterPro" id="IPR013750">
    <property type="entry name" value="GHMP_kinase_C_dom"/>
</dbReference>
<sequence length="481" mass="51940">MGWAGSTHVDVTAGLVALGLKEESSVSMGGTAWNWREVRRMTLDTDDGWRCPAVEAVNEFRRRFGGEPMGLVVAPGRVELLGNHTDYNQGPVLGCAIDRFTVIAWRPSMTDQPSERLVRVVFATLADDPDDPPMVTSAMSTLIALESPLKFGCHHAWAHGVRYLQGALATWHDTQRDADHRHRPTGFDAVITGNLPMGSGLSSSASLLCGLLGMLAELGRVGLDRPEDRLGLARLARQAEHRAVGVACGLLDPACVLLSRSDHALMLDCRDETIAYCPLIDAQTGRAPCIVLVESFESRRLAEGLYNRRRDECGRALAALVRCGHAVASLREIDADDLDALRDAPEFLADPTAWRRARHVAGEVRRVLEGADALVRGDVTTMGRLMSESHESSRSLFENSSPALDALIDAARDAPGFLGGKLTGAGWGGCVVCLVRPEQMDGFCAVLIERATRRLGRSPGLLVVRPSAGARVMSARGLTRT</sequence>
<dbReference type="EMBL" id="CP002353">
    <property type="protein sequence ID" value="ADV61097.1"/>
    <property type="molecule type" value="Genomic_DNA"/>
</dbReference>
<evidence type="ECO:0000256" key="5">
    <source>
        <dbReference type="ARBA" id="ARBA00022777"/>
    </source>
</evidence>
<keyword evidence="9" id="KW-0119">Carbohydrate metabolism</keyword>
<dbReference type="InParanoid" id="E8QZH0"/>
<dbReference type="InterPro" id="IPR020568">
    <property type="entry name" value="Ribosomal_Su5_D2-typ_SF"/>
</dbReference>